<evidence type="ECO:0000256" key="1">
    <source>
        <dbReference type="SAM" id="SignalP"/>
    </source>
</evidence>
<feature type="chain" id="PRO_5046532888" evidence="1">
    <location>
        <begin position="24"/>
        <end position="149"/>
    </location>
</feature>
<evidence type="ECO:0000313" key="3">
    <source>
        <dbReference type="Proteomes" id="UP000681317"/>
    </source>
</evidence>
<dbReference type="EMBL" id="AP024545">
    <property type="protein sequence ID" value="BCT92666.1"/>
    <property type="molecule type" value="Genomic_DNA"/>
</dbReference>
<dbReference type="RefSeq" id="WP_213433496.1">
    <property type="nucleotide sequence ID" value="NZ_AP024545.1"/>
</dbReference>
<reference evidence="2 3" key="1">
    <citation type="submission" date="2021-03" db="EMBL/GenBank/DDBJ databases">
        <title>Complete Genome Sequences of Two Lysobacter Strains Isolated from Sea Water (Lysobacter caseinilyticus) and Soil (Lysobacter helvus) in South Korea.</title>
        <authorList>
            <person name="Watanabe Y."/>
            <person name="Arakawa K."/>
        </authorList>
    </citation>
    <scope>NUCLEOTIDE SEQUENCE [LARGE SCALE GENOMIC DNA]</scope>
    <source>
        <strain evidence="2 3">KVB24</strain>
    </source>
</reference>
<evidence type="ECO:0000313" key="2">
    <source>
        <dbReference type="EMBL" id="BCT92666.1"/>
    </source>
</evidence>
<feature type="signal peptide" evidence="1">
    <location>
        <begin position="1"/>
        <end position="23"/>
    </location>
</feature>
<keyword evidence="3" id="KW-1185">Reference proteome</keyword>
<keyword evidence="1" id="KW-0732">Signal</keyword>
<name>A0ABN6FSJ6_9GAMM</name>
<dbReference type="Proteomes" id="UP000681317">
    <property type="component" value="Chromosome"/>
</dbReference>
<gene>
    <name evidence="2" type="ORF">LYSCAS_16900</name>
</gene>
<protein>
    <submittedName>
        <fullName evidence="2">Uncharacterized protein</fullName>
    </submittedName>
</protein>
<sequence>MRSILSRSALLAMLVALSLPVAAQKVKIENQGEASNTAEAKALTAEAVEKAVGKAPDGKSQVVFFRSAKSPGAAITVNENADPRVELDPGMYYVVATTPGAHAYSTSDGGKFDGTLETGKTYYVQVIRNKAGHAQLLRSSADKFQRASH</sequence>
<proteinExistence type="predicted"/>
<accession>A0ABN6FSJ6</accession>
<organism evidence="2 3">
    <name type="scientific">Noviluteimonas caseinilytica</name>
    <dbReference type="NCBI Taxonomy" id="2675101"/>
    <lineage>
        <taxon>Bacteria</taxon>
        <taxon>Pseudomonadati</taxon>
        <taxon>Pseudomonadota</taxon>
        <taxon>Gammaproteobacteria</taxon>
        <taxon>Lysobacterales</taxon>
        <taxon>Lysobacteraceae</taxon>
        <taxon>Noviluteimonas</taxon>
    </lineage>
</organism>